<keyword evidence="5 8" id="KW-0472">Membrane</keyword>
<feature type="transmembrane region" description="Helical" evidence="8">
    <location>
        <begin position="354"/>
        <end position="374"/>
    </location>
</feature>
<dbReference type="Pfam" id="PF07690">
    <property type="entry name" value="MFS_1"/>
    <property type="match status" value="1"/>
</dbReference>
<evidence type="ECO:0000256" key="7">
    <source>
        <dbReference type="SAM" id="MobiDB-lite"/>
    </source>
</evidence>
<evidence type="ECO:0000256" key="4">
    <source>
        <dbReference type="ARBA" id="ARBA00022989"/>
    </source>
</evidence>
<evidence type="ECO:0000256" key="6">
    <source>
        <dbReference type="ARBA" id="ARBA00037968"/>
    </source>
</evidence>
<feature type="transmembrane region" description="Helical" evidence="8">
    <location>
        <begin position="84"/>
        <end position="101"/>
    </location>
</feature>
<dbReference type="PROSITE" id="PS50850">
    <property type="entry name" value="MFS"/>
    <property type="match status" value="1"/>
</dbReference>
<feature type="transmembrane region" description="Helical" evidence="8">
    <location>
        <begin position="125"/>
        <end position="143"/>
    </location>
</feature>
<evidence type="ECO:0000256" key="1">
    <source>
        <dbReference type="ARBA" id="ARBA00004141"/>
    </source>
</evidence>
<feature type="transmembrane region" description="Helical" evidence="8">
    <location>
        <begin position="184"/>
        <end position="205"/>
    </location>
</feature>
<dbReference type="EMBL" id="AZGZ01000046">
    <property type="protein sequence ID" value="KZZ86844.1"/>
    <property type="molecule type" value="Genomic_DNA"/>
</dbReference>
<feature type="transmembrane region" description="Helical" evidence="8">
    <location>
        <begin position="381"/>
        <end position="401"/>
    </location>
</feature>
<comment type="similarity">
    <text evidence="6">Belongs to the major facilitator superfamily. Allantoate permease family.</text>
</comment>
<dbReference type="GO" id="GO:0033229">
    <property type="term" value="F:cysteine transmembrane transporter activity"/>
    <property type="evidence" value="ECO:0007669"/>
    <property type="project" value="TreeGrafter"/>
</dbReference>
<keyword evidence="2" id="KW-0813">Transport</keyword>
<dbReference type="OrthoDB" id="6730379at2759"/>
<dbReference type="AlphaFoldDB" id="A0A167V009"/>
<evidence type="ECO:0000256" key="5">
    <source>
        <dbReference type="ARBA" id="ARBA00023136"/>
    </source>
</evidence>
<feature type="region of interest" description="Disordered" evidence="7">
    <location>
        <begin position="1"/>
        <end position="29"/>
    </location>
</feature>
<feature type="domain" description="Major facilitator superfamily (MFS) profile" evidence="9">
    <location>
        <begin position="88"/>
        <end position="505"/>
    </location>
</feature>
<feature type="transmembrane region" description="Helical" evidence="8">
    <location>
        <begin position="317"/>
        <end position="342"/>
    </location>
</feature>
<dbReference type="Gene3D" id="1.20.1250.20">
    <property type="entry name" value="MFS general substrate transporter like domains"/>
    <property type="match status" value="2"/>
</dbReference>
<protein>
    <submittedName>
        <fullName evidence="10">Allantoate permease</fullName>
    </submittedName>
</protein>
<feature type="transmembrane region" description="Helical" evidence="8">
    <location>
        <begin position="472"/>
        <end position="498"/>
    </location>
</feature>
<evidence type="ECO:0000256" key="3">
    <source>
        <dbReference type="ARBA" id="ARBA00022692"/>
    </source>
</evidence>
<dbReference type="FunFam" id="1.20.1250.20:FF:000064">
    <property type="entry name" value="MFS allantoate transporter"/>
    <property type="match status" value="1"/>
</dbReference>
<reference evidence="10 11" key="1">
    <citation type="journal article" date="2016" name="Genome Biol. Evol.">
        <title>Divergent and convergent evolution of fungal pathogenicity.</title>
        <authorList>
            <person name="Shang Y."/>
            <person name="Xiao G."/>
            <person name="Zheng P."/>
            <person name="Cen K."/>
            <person name="Zhan S."/>
            <person name="Wang C."/>
        </authorList>
    </citation>
    <scope>NUCLEOTIDE SEQUENCE [LARGE SCALE GENOMIC DNA]</scope>
    <source>
        <strain evidence="10 11">ARSEF 7405</strain>
    </source>
</reference>
<feature type="transmembrane region" description="Helical" evidence="8">
    <location>
        <begin position="155"/>
        <end position="178"/>
    </location>
</feature>
<dbReference type="VEuPathDB" id="FungiDB:AAP_06183"/>
<evidence type="ECO:0000256" key="2">
    <source>
        <dbReference type="ARBA" id="ARBA00022448"/>
    </source>
</evidence>
<dbReference type="InterPro" id="IPR020846">
    <property type="entry name" value="MFS_dom"/>
</dbReference>
<keyword evidence="11" id="KW-1185">Reference proteome</keyword>
<keyword evidence="3 8" id="KW-0812">Transmembrane</keyword>
<proteinExistence type="inferred from homology"/>
<keyword evidence="4 8" id="KW-1133">Transmembrane helix</keyword>
<dbReference type="SUPFAM" id="SSF103473">
    <property type="entry name" value="MFS general substrate transporter"/>
    <property type="match status" value="1"/>
</dbReference>
<evidence type="ECO:0000256" key="8">
    <source>
        <dbReference type="SAM" id="Phobius"/>
    </source>
</evidence>
<dbReference type="GO" id="GO:0016020">
    <property type="term" value="C:membrane"/>
    <property type="evidence" value="ECO:0007669"/>
    <property type="project" value="UniProtKB-SubCell"/>
</dbReference>
<organism evidence="10 11">
    <name type="scientific">Ascosphaera apis ARSEF 7405</name>
    <dbReference type="NCBI Taxonomy" id="392613"/>
    <lineage>
        <taxon>Eukaryota</taxon>
        <taxon>Fungi</taxon>
        <taxon>Dikarya</taxon>
        <taxon>Ascomycota</taxon>
        <taxon>Pezizomycotina</taxon>
        <taxon>Eurotiomycetes</taxon>
        <taxon>Eurotiomycetidae</taxon>
        <taxon>Onygenales</taxon>
        <taxon>Ascosphaeraceae</taxon>
        <taxon>Ascosphaera</taxon>
    </lineage>
</organism>
<gene>
    <name evidence="10" type="ORF">AAP_06183</name>
</gene>
<evidence type="ECO:0000313" key="11">
    <source>
        <dbReference type="Proteomes" id="UP000242877"/>
    </source>
</evidence>
<dbReference type="PANTHER" id="PTHR43791:SF63">
    <property type="entry name" value="HIGH AFFINITY CYSTEINE TRANSPORTER"/>
    <property type="match status" value="1"/>
</dbReference>
<accession>A0A167V009</accession>
<feature type="transmembrane region" description="Helical" evidence="8">
    <location>
        <begin position="250"/>
        <end position="269"/>
    </location>
</feature>
<comment type="subcellular location">
    <subcellularLocation>
        <location evidence="1">Membrane</location>
        <topology evidence="1">Multi-pass membrane protein</topology>
    </subcellularLocation>
</comment>
<comment type="caution">
    <text evidence="10">The sequence shown here is derived from an EMBL/GenBank/DDBJ whole genome shotgun (WGS) entry which is preliminary data.</text>
</comment>
<feature type="transmembrane region" description="Helical" evidence="8">
    <location>
        <begin position="445"/>
        <end position="466"/>
    </location>
</feature>
<evidence type="ECO:0000313" key="10">
    <source>
        <dbReference type="EMBL" id="KZZ86844.1"/>
    </source>
</evidence>
<feature type="transmembrane region" description="Helical" evidence="8">
    <location>
        <begin position="413"/>
        <end position="433"/>
    </location>
</feature>
<dbReference type="InterPro" id="IPR011701">
    <property type="entry name" value="MFS"/>
</dbReference>
<name>A0A167V009_9EURO</name>
<dbReference type="PANTHER" id="PTHR43791">
    <property type="entry name" value="PERMEASE-RELATED"/>
    <property type="match status" value="1"/>
</dbReference>
<sequence length="540" mass="61107">MGQSSIEHVEDESKTGGVEMMKQDQGLTKTDSATFATATELERSETMDKKGMNFSRVDKEIAQYISDEPIEIDEKTNTRLRHMIHWRVLLVMITTYFLQALDKGTMSFTSIMGLRQDTHLHGQQFSWLTTCIYIAVLIVEYPTNYIIQRVPIAKYLGINIFLWGATLACHAACSNFAGLVTVRVFLGIFEACCQPSFVILSSLWYKREEQNNTVTYWYMMNGGQQMVGGLLAYCFSLIGRDKVLKSWQAIFIAYGCFTVLFGIFVIFWMPDSPMRAKCFSEEDKKLMVERVRENQTGLQNRKFRKEQMIEALLDPQAYGYCLVQITTTLPTSGLGAFANIIITGFNFTELQTQLLSMVLGAYIIFVLLVSAWLVKKTGQNLLVMLGFVIPSFVGTIVLMTVKNHDLASKAGLLVSYYITLSFWSAQTLALSMVSRNIAGQTKKSTVVAMTFVSWAVGNAIGPQVFLERDAPRYFIAFAVHLACYALLVVDIVGLRFYLKAQNKKKDRVLEAQGGGDPQEARNRAFEDLTDKENIYFRYIY</sequence>
<evidence type="ECO:0000259" key="9">
    <source>
        <dbReference type="PROSITE" id="PS50850"/>
    </source>
</evidence>
<dbReference type="InterPro" id="IPR036259">
    <property type="entry name" value="MFS_trans_sf"/>
</dbReference>
<feature type="transmembrane region" description="Helical" evidence="8">
    <location>
        <begin position="217"/>
        <end position="238"/>
    </location>
</feature>
<dbReference type="Proteomes" id="UP000242877">
    <property type="component" value="Unassembled WGS sequence"/>
</dbReference>